<dbReference type="SUPFAM" id="SSF55846">
    <property type="entry name" value="N-acetylmuramoyl-L-alanine amidase-like"/>
    <property type="match status" value="1"/>
</dbReference>
<evidence type="ECO:0000313" key="7">
    <source>
        <dbReference type="Proteomes" id="UP000198751"/>
    </source>
</evidence>
<dbReference type="CDD" id="cd06583">
    <property type="entry name" value="PGRP"/>
    <property type="match status" value="1"/>
</dbReference>
<dbReference type="InterPro" id="IPR051206">
    <property type="entry name" value="NAMLAA_amidase_2"/>
</dbReference>
<dbReference type="GO" id="GO:0009253">
    <property type="term" value="P:peptidoglycan catabolic process"/>
    <property type="evidence" value="ECO:0007669"/>
    <property type="project" value="InterPro"/>
</dbReference>
<sequence length="362" mass="38280">MAYKLETQYNSPNFTAGSSVPSVYGMLRLIDYITIHWWGEPSLRPSYEGVVAYLCRQGGNTSAHEVIEAGRVAVIIDHINAAWHAGNATGNARSIGLELNPRASEGDYQTAAERVRDLWAFYGEKPLKAHRDWFSTACPGVYDLAKLERLAKGSFGVPTPTPVVAAPAPVVTAPAPAAPVVASGKRLTLPASATGWNIYPLNRPPVNGMQVGKLNPSLFGGLTYDIIRMNQPAVAVIRTRDFGEVQIYVGPETGAVISGAASAPAPTPIQPVPAPAAPSAELHSRTVTNAVAWVRTGPRADAPTAPGYPEGIAKGATLSIRGFVAGQDPYNNGNDAWYVTRSGFFVWANAAGNSLAGLPKLN</sequence>
<keyword evidence="4" id="KW-0961">Cell wall biogenesis/degradation</keyword>
<dbReference type="EMBL" id="LT629779">
    <property type="protein sequence ID" value="SDT42446.1"/>
    <property type="molecule type" value="Genomic_DNA"/>
</dbReference>
<dbReference type="PANTHER" id="PTHR30417">
    <property type="entry name" value="N-ACETYLMURAMOYL-L-ALANINE AMIDASE AMID"/>
    <property type="match status" value="1"/>
</dbReference>
<evidence type="ECO:0000256" key="1">
    <source>
        <dbReference type="ARBA" id="ARBA00001561"/>
    </source>
</evidence>
<organism evidence="6 7">
    <name type="scientific">Pseudarthrobacter equi</name>
    <dbReference type="NCBI Taxonomy" id="728066"/>
    <lineage>
        <taxon>Bacteria</taxon>
        <taxon>Bacillati</taxon>
        <taxon>Actinomycetota</taxon>
        <taxon>Actinomycetes</taxon>
        <taxon>Micrococcales</taxon>
        <taxon>Micrococcaceae</taxon>
        <taxon>Pseudarthrobacter</taxon>
    </lineage>
</organism>
<dbReference type="OrthoDB" id="4966150at2"/>
<protein>
    <recommendedName>
        <fullName evidence="2">N-acetylmuramoyl-L-alanine amidase</fullName>
        <ecNumber evidence="2">3.5.1.28</ecNumber>
    </recommendedName>
</protein>
<feature type="domain" description="N-acetylmuramoyl-L-alanine amidase" evidence="5">
    <location>
        <begin position="18"/>
        <end position="140"/>
    </location>
</feature>
<proteinExistence type="predicted"/>
<dbReference type="RefSeq" id="WP_091721373.1">
    <property type="nucleotide sequence ID" value="NZ_LT629779.1"/>
</dbReference>
<dbReference type="GO" id="GO:0008745">
    <property type="term" value="F:N-acetylmuramoyl-L-alanine amidase activity"/>
    <property type="evidence" value="ECO:0007669"/>
    <property type="project" value="UniProtKB-EC"/>
</dbReference>
<dbReference type="InterPro" id="IPR036505">
    <property type="entry name" value="Amidase/PGRP_sf"/>
</dbReference>
<gene>
    <name evidence="6" type="ORF">SAMN04489743_2854</name>
</gene>
<comment type="catalytic activity">
    <reaction evidence="1">
        <text>Hydrolyzes the link between N-acetylmuramoyl residues and L-amino acid residues in certain cell-wall glycopeptides.</text>
        <dbReference type="EC" id="3.5.1.28"/>
    </reaction>
</comment>
<dbReference type="Gene3D" id="3.40.80.10">
    <property type="entry name" value="Peptidoglycan recognition protein-like"/>
    <property type="match status" value="1"/>
</dbReference>
<dbReference type="PANTHER" id="PTHR30417:SF1">
    <property type="entry name" value="N-ACETYLMURAMOYL-L-ALANINE AMIDASE AMID"/>
    <property type="match status" value="1"/>
</dbReference>
<dbReference type="Proteomes" id="UP000198751">
    <property type="component" value="Chromosome I"/>
</dbReference>
<evidence type="ECO:0000256" key="3">
    <source>
        <dbReference type="ARBA" id="ARBA00022801"/>
    </source>
</evidence>
<accession>A0A1H2AAB9</accession>
<dbReference type="EC" id="3.5.1.28" evidence="2"/>
<evidence type="ECO:0000256" key="4">
    <source>
        <dbReference type="ARBA" id="ARBA00023316"/>
    </source>
</evidence>
<dbReference type="GO" id="GO:0009254">
    <property type="term" value="P:peptidoglycan turnover"/>
    <property type="evidence" value="ECO:0007669"/>
    <property type="project" value="TreeGrafter"/>
</dbReference>
<keyword evidence="3" id="KW-0378">Hydrolase</keyword>
<dbReference type="SMART" id="SM00644">
    <property type="entry name" value="Ami_2"/>
    <property type="match status" value="1"/>
</dbReference>
<evidence type="ECO:0000313" key="6">
    <source>
        <dbReference type="EMBL" id="SDT42446.1"/>
    </source>
</evidence>
<dbReference type="Pfam" id="PF01510">
    <property type="entry name" value="Amidase_2"/>
    <property type="match status" value="1"/>
</dbReference>
<name>A0A1H2AAB9_9MICC</name>
<keyword evidence="7" id="KW-1185">Reference proteome</keyword>
<dbReference type="AlphaFoldDB" id="A0A1H2AAB9"/>
<evidence type="ECO:0000259" key="5">
    <source>
        <dbReference type="SMART" id="SM00644"/>
    </source>
</evidence>
<reference evidence="7" key="1">
    <citation type="submission" date="2016-10" db="EMBL/GenBank/DDBJ databases">
        <authorList>
            <person name="Varghese N."/>
            <person name="Submissions S."/>
        </authorList>
    </citation>
    <scope>NUCLEOTIDE SEQUENCE [LARGE SCALE GENOMIC DNA]</scope>
    <source>
        <strain evidence="7">IMMIB L-1606</strain>
    </source>
</reference>
<dbReference type="GO" id="GO:0071555">
    <property type="term" value="P:cell wall organization"/>
    <property type="evidence" value="ECO:0007669"/>
    <property type="project" value="UniProtKB-KW"/>
</dbReference>
<evidence type="ECO:0000256" key="2">
    <source>
        <dbReference type="ARBA" id="ARBA00011901"/>
    </source>
</evidence>
<dbReference type="InterPro" id="IPR002502">
    <property type="entry name" value="Amidase_domain"/>
</dbReference>